<dbReference type="Proteomes" id="UP001457282">
    <property type="component" value="Unassembled WGS sequence"/>
</dbReference>
<keyword evidence="2" id="KW-1185">Reference proteome</keyword>
<protein>
    <submittedName>
        <fullName evidence="1">Uncharacterized protein</fullName>
    </submittedName>
</protein>
<comment type="caution">
    <text evidence="1">The sequence shown here is derived from an EMBL/GenBank/DDBJ whole genome shotgun (WGS) entry which is preliminary data.</text>
</comment>
<sequence length="140" mass="16405">MEQHLFLMLDATLKYEKVFDRIMILSLELALKRKITKVGRGQTFQLRKIGEMHKHLCIFWENICSLGKRDIDPFRSSLTPQIVEALECTSDWPRAEQPNFYREPTNEELELYQTCEELERETAHMTLVETPLNSTTTAGQ</sequence>
<evidence type="ECO:0000313" key="2">
    <source>
        <dbReference type="Proteomes" id="UP001457282"/>
    </source>
</evidence>
<evidence type="ECO:0000313" key="1">
    <source>
        <dbReference type="EMBL" id="KAK9938083.1"/>
    </source>
</evidence>
<gene>
    <name evidence="1" type="ORF">M0R45_014842</name>
</gene>
<organism evidence="1 2">
    <name type="scientific">Rubus argutus</name>
    <name type="common">Southern blackberry</name>
    <dbReference type="NCBI Taxonomy" id="59490"/>
    <lineage>
        <taxon>Eukaryota</taxon>
        <taxon>Viridiplantae</taxon>
        <taxon>Streptophyta</taxon>
        <taxon>Embryophyta</taxon>
        <taxon>Tracheophyta</taxon>
        <taxon>Spermatophyta</taxon>
        <taxon>Magnoliopsida</taxon>
        <taxon>eudicotyledons</taxon>
        <taxon>Gunneridae</taxon>
        <taxon>Pentapetalae</taxon>
        <taxon>rosids</taxon>
        <taxon>fabids</taxon>
        <taxon>Rosales</taxon>
        <taxon>Rosaceae</taxon>
        <taxon>Rosoideae</taxon>
        <taxon>Rosoideae incertae sedis</taxon>
        <taxon>Rubus</taxon>
    </lineage>
</organism>
<dbReference type="AlphaFoldDB" id="A0AAW1XPY5"/>
<reference evidence="1 2" key="1">
    <citation type="journal article" date="2023" name="G3 (Bethesda)">
        <title>A chromosome-length genome assembly and annotation of blackberry (Rubus argutus, cv. 'Hillquist').</title>
        <authorList>
            <person name="Bruna T."/>
            <person name="Aryal R."/>
            <person name="Dudchenko O."/>
            <person name="Sargent D.J."/>
            <person name="Mead D."/>
            <person name="Buti M."/>
            <person name="Cavallini A."/>
            <person name="Hytonen T."/>
            <person name="Andres J."/>
            <person name="Pham M."/>
            <person name="Weisz D."/>
            <person name="Mascagni F."/>
            <person name="Usai G."/>
            <person name="Natali L."/>
            <person name="Bassil N."/>
            <person name="Fernandez G.E."/>
            <person name="Lomsadze A."/>
            <person name="Armour M."/>
            <person name="Olukolu B."/>
            <person name="Poorten T."/>
            <person name="Britton C."/>
            <person name="Davik J."/>
            <person name="Ashrafi H."/>
            <person name="Aiden E.L."/>
            <person name="Borodovsky M."/>
            <person name="Worthington M."/>
        </authorList>
    </citation>
    <scope>NUCLEOTIDE SEQUENCE [LARGE SCALE GENOMIC DNA]</scope>
    <source>
        <strain evidence="1">PI 553951</strain>
    </source>
</reference>
<accession>A0AAW1XPY5</accession>
<name>A0AAW1XPY5_RUBAR</name>
<proteinExistence type="predicted"/>
<dbReference type="EMBL" id="JBEDUW010000003">
    <property type="protein sequence ID" value="KAK9938083.1"/>
    <property type="molecule type" value="Genomic_DNA"/>
</dbReference>